<evidence type="ECO:0000313" key="2">
    <source>
        <dbReference type="EMBL" id="MBF1306270.1"/>
    </source>
</evidence>
<comment type="caution">
    <text evidence="2">The sequence shown here is derived from an EMBL/GenBank/DDBJ whole genome shotgun (WGS) entry which is preliminary data.</text>
</comment>
<gene>
    <name evidence="2" type="ORF">HXM94_00585</name>
</gene>
<feature type="transmembrane region" description="Helical" evidence="1">
    <location>
        <begin position="134"/>
        <end position="152"/>
    </location>
</feature>
<evidence type="ECO:0000313" key="3">
    <source>
        <dbReference type="Proteomes" id="UP000758611"/>
    </source>
</evidence>
<keyword evidence="1" id="KW-0812">Transmembrane</keyword>
<organism evidence="2 3">
    <name type="scientific">Parvimonas micra</name>
    <dbReference type="NCBI Taxonomy" id="33033"/>
    <lineage>
        <taxon>Bacteria</taxon>
        <taxon>Bacillati</taxon>
        <taxon>Bacillota</taxon>
        <taxon>Tissierellia</taxon>
        <taxon>Tissierellales</taxon>
        <taxon>Peptoniphilaceae</taxon>
        <taxon>Parvimonas</taxon>
    </lineage>
</organism>
<feature type="transmembrane region" description="Helical" evidence="1">
    <location>
        <begin position="158"/>
        <end position="176"/>
    </location>
</feature>
<dbReference type="Proteomes" id="UP000758611">
    <property type="component" value="Unassembled WGS sequence"/>
</dbReference>
<sequence>MKIKVDIESVFNRANSIYNLVQTMIVEEENGSLKEFQGIVYQKKNDGGIELFFERDKSKREIPELLEKIILNLPSDNDQVEEMILNGFLNGEDLLSEPDKEQFVSFTELREMAENYNLEVSVFEFNYKEKMKTYFQWFVAVSVFSFGFVLLFLRIFNVPFMIVSLINLFFILFLAIRKSYQSSNFYWSAGSKGFECDFCDVYGITTESFKNQKDFFKSVGQKPFSVPNFFKKRSILKMILVRF</sequence>
<dbReference type="AlphaFoldDB" id="A0A930E0E9"/>
<keyword evidence="1" id="KW-1133">Transmembrane helix</keyword>
<proteinExistence type="predicted"/>
<dbReference type="EMBL" id="JABZRE010000001">
    <property type="protein sequence ID" value="MBF1306270.1"/>
    <property type="molecule type" value="Genomic_DNA"/>
</dbReference>
<name>A0A930E0E9_9FIRM</name>
<accession>A0A930E0E9</accession>
<protein>
    <submittedName>
        <fullName evidence="2">Uncharacterized protein</fullName>
    </submittedName>
</protein>
<reference evidence="2" key="1">
    <citation type="submission" date="2020-04" db="EMBL/GenBank/DDBJ databases">
        <title>Deep metagenomics examines the oral microbiome during advanced dental caries in children, revealing novel taxa and co-occurrences with host molecules.</title>
        <authorList>
            <person name="Baker J.L."/>
            <person name="Morton J.T."/>
            <person name="Dinis M."/>
            <person name="Alvarez R."/>
            <person name="Tran N.C."/>
            <person name="Knight R."/>
            <person name="Edlund A."/>
        </authorList>
    </citation>
    <scope>NUCLEOTIDE SEQUENCE</scope>
    <source>
        <strain evidence="2">JCVI_23_bin.11</strain>
    </source>
</reference>
<keyword evidence="1" id="KW-0472">Membrane</keyword>
<evidence type="ECO:0000256" key="1">
    <source>
        <dbReference type="SAM" id="Phobius"/>
    </source>
</evidence>
<dbReference type="RefSeq" id="WP_278476723.1">
    <property type="nucleotide sequence ID" value="NZ_JABZRE010000001.1"/>
</dbReference>